<dbReference type="EMBL" id="PQIB02000013">
    <property type="protein sequence ID" value="RLM75526.1"/>
    <property type="molecule type" value="Genomic_DNA"/>
</dbReference>
<keyword evidence="3" id="KW-1185">Reference proteome</keyword>
<feature type="compositionally biased region" description="Polar residues" evidence="1">
    <location>
        <begin position="33"/>
        <end position="44"/>
    </location>
</feature>
<reference evidence="3" key="1">
    <citation type="journal article" date="2019" name="Nat. Commun.">
        <title>The genome of broomcorn millet.</title>
        <authorList>
            <person name="Zou C."/>
            <person name="Miki D."/>
            <person name="Li D."/>
            <person name="Tang Q."/>
            <person name="Xiao L."/>
            <person name="Rajput S."/>
            <person name="Deng P."/>
            <person name="Jia W."/>
            <person name="Huang R."/>
            <person name="Zhang M."/>
            <person name="Sun Y."/>
            <person name="Hu J."/>
            <person name="Fu X."/>
            <person name="Schnable P.S."/>
            <person name="Li F."/>
            <person name="Zhang H."/>
            <person name="Feng B."/>
            <person name="Zhu X."/>
            <person name="Liu R."/>
            <person name="Schnable J.C."/>
            <person name="Zhu J.-K."/>
            <person name="Zhang H."/>
        </authorList>
    </citation>
    <scope>NUCLEOTIDE SEQUENCE [LARGE SCALE GENOMIC DNA]</scope>
</reference>
<protein>
    <submittedName>
        <fullName evidence="2">Uncharacterized protein</fullName>
    </submittedName>
</protein>
<evidence type="ECO:0000313" key="2">
    <source>
        <dbReference type="EMBL" id="RLM75526.1"/>
    </source>
</evidence>
<gene>
    <name evidence="2" type="ORF">C2845_PM15G17440</name>
</gene>
<comment type="caution">
    <text evidence="2">The sequence shown here is derived from an EMBL/GenBank/DDBJ whole genome shotgun (WGS) entry which is preliminary data.</text>
</comment>
<name>A0A3L6QD57_PANMI</name>
<evidence type="ECO:0000313" key="3">
    <source>
        <dbReference type="Proteomes" id="UP000275267"/>
    </source>
</evidence>
<organism evidence="2 3">
    <name type="scientific">Panicum miliaceum</name>
    <name type="common">Proso millet</name>
    <name type="synonym">Broomcorn millet</name>
    <dbReference type="NCBI Taxonomy" id="4540"/>
    <lineage>
        <taxon>Eukaryota</taxon>
        <taxon>Viridiplantae</taxon>
        <taxon>Streptophyta</taxon>
        <taxon>Embryophyta</taxon>
        <taxon>Tracheophyta</taxon>
        <taxon>Spermatophyta</taxon>
        <taxon>Magnoliopsida</taxon>
        <taxon>Liliopsida</taxon>
        <taxon>Poales</taxon>
        <taxon>Poaceae</taxon>
        <taxon>PACMAD clade</taxon>
        <taxon>Panicoideae</taxon>
        <taxon>Panicodae</taxon>
        <taxon>Paniceae</taxon>
        <taxon>Panicinae</taxon>
        <taxon>Panicum</taxon>
        <taxon>Panicum sect. Panicum</taxon>
    </lineage>
</organism>
<dbReference type="AlphaFoldDB" id="A0A3L6QD57"/>
<evidence type="ECO:0000256" key="1">
    <source>
        <dbReference type="SAM" id="MobiDB-lite"/>
    </source>
</evidence>
<dbReference type="OrthoDB" id="693008at2759"/>
<sequence length="91" mass="10193">MAMNTWMNLVETNIGSSELDVDEINFGAMPDEQVNTEAPTSTEISPPLKSGNKNNKRTRNFSEKEDILLASAWLEVSMDPIQVVDQTRSTY</sequence>
<proteinExistence type="predicted"/>
<accession>A0A3L6QD57</accession>
<feature type="region of interest" description="Disordered" evidence="1">
    <location>
        <begin position="30"/>
        <end position="59"/>
    </location>
</feature>
<dbReference type="Proteomes" id="UP000275267">
    <property type="component" value="Unassembled WGS sequence"/>
</dbReference>